<evidence type="ECO:0000313" key="2">
    <source>
        <dbReference type="EMBL" id="KAG2181249.1"/>
    </source>
</evidence>
<feature type="domain" description="Programmed cell death protein 2 C-terminal" evidence="1">
    <location>
        <begin position="77"/>
        <end position="217"/>
    </location>
</feature>
<protein>
    <recommendedName>
        <fullName evidence="1">Programmed cell death protein 2 C-terminal domain-containing protein</fullName>
    </recommendedName>
</protein>
<accession>A0A8H7PXG6</accession>
<gene>
    <name evidence="2" type="ORF">INT43_008832</name>
</gene>
<dbReference type="OrthoDB" id="443682at2759"/>
<dbReference type="PANTHER" id="PTHR47524">
    <property type="entry name" value="20S RRNA ACCUMULATION PROTEIN 4"/>
    <property type="match status" value="1"/>
</dbReference>
<evidence type="ECO:0000313" key="3">
    <source>
        <dbReference type="Proteomes" id="UP000654370"/>
    </source>
</evidence>
<keyword evidence="3" id="KW-1185">Reference proteome</keyword>
<sequence length="219" mass="24892">NGHNQEQFVCQKAFPGHYLYICEEEAVESYDTIGLDMKKYQKYLDMQQAEEQMDDSEEGASWAGEAYEKQKVPRGFDKTFKKFTERVSAWPEQCVRYEFSGSPLLFSNSDEAAKSLIASSADGYGVYSSSKLPPCQHCGGERTFEFQLMPNILSLLAVTDHAMKEEQTSDKTGMDQWNVGMEFGTIMVFVCENDCNGPKDAIEDYGVKYFEEHVVAQFE</sequence>
<evidence type="ECO:0000259" key="1">
    <source>
        <dbReference type="Pfam" id="PF04194"/>
    </source>
</evidence>
<organism evidence="2 3">
    <name type="scientific">Mortierella isabellina</name>
    <name type="common">Filamentous fungus</name>
    <name type="synonym">Umbelopsis isabellina</name>
    <dbReference type="NCBI Taxonomy" id="91625"/>
    <lineage>
        <taxon>Eukaryota</taxon>
        <taxon>Fungi</taxon>
        <taxon>Fungi incertae sedis</taxon>
        <taxon>Mucoromycota</taxon>
        <taxon>Mucoromycotina</taxon>
        <taxon>Umbelopsidomycetes</taxon>
        <taxon>Umbelopsidales</taxon>
        <taxon>Umbelopsidaceae</taxon>
        <taxon>Umbelopsis</taxon>
    </lineage>
</organism>
<dbReference type="InterPro" id="IPR007320">
    <property type="entry name" value="PDCD2_C"/>
</dbReference>
<dbReference type="EMBL" id="JAEPQZ010000005">
    <property type="protein sequence ID" value="KAG2181249.1"/>
    <property type="molecule type" value="Genomic_DNA"/>
</dbReference>
<dbReference type="Proteomes" id="UP000654370">
    <property type="component" value="Unassembled WGS sequence"/>
</dbReference>
<feature type="non-terminal residue" evidence="2">
    <location>
        <position position="1"/>
    </location>
</feature>
<name>A0A8H7PXG6_MORIS</name>
<feature type="non-terminal residue" evidence="2">
    <location>
        <position position="219"/>
    </location>
</feature>
<dbReference type="Pfam" id="PF04194">
    <property type="entry name" value="PDCD2_C"/>
    <property type="match status" value="1"/>
</dbReference>
<dbReference type="AlphaFoldDB" id="A0A8H7PXG6"/>
<dbReference type="GO" id="GO:0030490">
    <property type="term" value="P:maturation of SSU-rRNA"/>
    <property type="evidence" value="ECO:0007669"/>
    <property type="project" value="TreeGrafter"/>
</dbReference>
<comment type="caution">
    <text evidence="2">The sequence shown here is derived from an EMBL/GenBank/DDBJ whole genome shotgun (WGS) entry which is preliminary data.</text>
</comment>
<proteinExistence type="predicted"/>
<dbReference type="PANTHER" id="PTHR47524:SF1">
    <property type="entry name" value="20S RRNA ACCUMULATION PROTEIN 4"/>
    <property type="match status" value="1"/>
</dbReference>
<reference evidence="2" key="1">
    <citation type="submission" date="2020-12" db="EMBL/GenBank/DDBJ databases">
        <title>Metabolic potential, ecology and presence of endohyphal bacteria is reflected in genomic diversity of Mucoromycotina.</title>
        <authorList>
            <person name="Muszewska A."/>
            <person name="Okrasinska A."/>
            <person name="Steczkiewicz K."/>
            <person name="Drgas O."/>
            <person name="Orlowska M."/>
            <person name="Perlinska-Lenart U."/>
            <person name="Aleksandrzak-Piekarczyk T."/>
            <person name="Szatraj K."/>
            <person name="Zielenkiewicz U."/>
            <person name="Pilsyk S."/>
            <person name="Malc E."/>
            <person name="Mieczkowski P."/>
            <person name="Kruszewska J.S."/>
            <person name="Biernat P."/>
            <person name="Pawlowska J."/>
        </authorList>
    </citation>
    <scope>NUCLEOTIDE SEQUENCE</scope>
    <source>
        <strain evidence="2">WA0000067209</strain>
    </source>
</reference>
<dbReference type="GO" id="GO:0005737">
    <property type="term" value="C:cytoplasm"/>
    <property type="evidence" value="ECO:0007669"/>
    <property type="project" value="InterPro"/>
</dbReference>